<reference evidence="5" key="2">
    <citation type="submission" date="2025-08" db="UniProtKB">
        <authorList>
            <consortium name="RefSeq"/>
        </authorList>
    </citation>
    <scope>IDENTIFICATION</scope>
    <source>
        <tissue evidence="5">Leaf</tissue>
    </source>
</reference>
<proteinExistence type="inferred from homology"/>
<dbReference type="InterPro" id="IPR032861">
    <property type="entry name" value="TAXi_N"/>
</dbReference>
<dbReference type="PANTHER" id="PTHR47965">
    <property type="entry name" value="ASPARTYL PROTEASE-RELATED"/>
    <property type="match status" value="1"/>
</dbReference>
<dbReference type="SUPFAM" id="SSF50630">
    <property type="entry name" value="Acid proteases"/>
    <property type="match status" value="1"/>
</dbReference>
<evidence type="ECO:0000256" key="1">
    <source>
        <dbReference type="ARBA" id="ARBA00007447"/>
    </source>
</evidence>
<dbReference type="InterPro" id="IPR033121">
    <property type="entry name" value="PEPTIDASE_A1"/>
</dbReference>
<dbReference type="InterPro" id="IPR032799">
    <property type="entry name" value="TAXi_C"/>
</dbReference>
<dbReference type="AlphaFoldDB" id="A0A9W3BTI7"/>
<dbReference type="RefSeq" id="XP_056842569.1">
    <property type="nucleotide sequence ID" value="XM_056986589.1"/>
</dbReference>
<sequence length="377" mass="40731">MGGLTRLIVVLSMLAATALTSKSQYVFPITKDEPTKQFYTTIGIGAAPEAPVNFLLDLGTDLTWANCRKIKSLSSLHLVRCQSSTCKAIPGNGCDSRNTCLYQQPNPFGKNSSVTSRVVQDIANSPTVSFRPFTFSCAAAAKRSQGLPPPMAGVLGLSTGEYTFWRQVTKKFNIIPQFSLCLPSSGTTGNLYIGGLSYSVPSSATVMRVSSGDYFMVVQSIYVDGTLLSLNPSLLNGGAKLSTVVPYTVLHTDIYNALAQSFTLKAKANGRSQVPSVAPFKNCYDARAAAGKNTPVIEFGLPGNMREVRWTFHGTNTLVNINKKVICLAFIDGGKKPKENIVIGTYQLQNYILSFDMSRTQLRLSESLLLHNASCST</sequence>
<evidence type="ECO:0000259" key="3">
    <source>
        <dbReference type="PROSITE" id="PS51767"/>
    </source>
</evidence>
<dbReference type="PROSITE" id="PS51767">
    <property type="entry name" value="PEPTIDASE_A1"/>
    <property type="match status" value="1"/>
</dbReference>
<reference evidence="4" key="1">
    <citation type="journal article" date="2019" name="Database">
        <title>The radish genome database (RadishGD): an integrated information resource for radish genomics.</title>
        <authorList>
            <person name="Yu H.J."/>
            <person name="Baek S."/>
            <person name="Lee Y.J."/>
            <person name="Cho A."/>
            <person name="Mun J.H."/>
        </authorList>
    </citation>
    <scope>NUCLEOTIDE SEQUENCE [LARGE SCALE GENOMIC DNA]</scope>
    <source>
        <strain evidence="4">cv. WK10039</strain>
    </source>
</reference>
<accession>A0A9W3BTI7</accession>
<dbReference type="GO" id="GO:0006508">
    <property type="term" value="P:proteolysis"/>
    <property type="evidence" value="ECO:0007669"/>
    <property type="project" value="InterPro"/>
</dbReference>
<gene>
    <name evidence="5" type="primary">LOC130495222</name>
</gene>
<dbReference type="KEGG" id="rsz:130495222"/>
<evidence type="ECO:0000313" key="4">
    <source>
        <dbReference type="Proteomes" id="UP000504610"/>
    </source>
</evidence>
<dbReference type="PANTHER" id="PTHR47965:SF52">
    <property type="entry name" value="EUKARYOTIC ASPARTYL PROTEASE FAMILY PROTEIN"/>
    <property type="match status" value="1"/>
</dbReference>
<keyword evidence="2" id="KW-0732">Signal</keyword>
<comment type="similarity">
    <text evidence="1">Belongs to the peptidase A1 family.</text>
</comment>
<dbReference type="Gene3D" id="2.40.70.10">
    <property type="entry name" value="Acid Proteases"/>
    <property type="match status" value="2"/>
</dbReference>
<protein>
    <submittedName>
        <fullName evidence="5">Probable aspartic proteinase GIP2</fullName>
    </submittedName>
</protein>
<evidence type="ECO:0000256" key="2">
    <source>
        <dbReference type="SAM" id="SignalP"/>
    </source>
</evidence>
<dbReference type="Pfam" id="PF14541">
    <property type="entry name" value="TAXi_C"/>
    <property type="match status" value="1"/>
</dbReference>
<dbReference type="Pfam" id="PF14543">
    <property type="entry name" value="TAXi_N"/>
    <property type="match status" value="1"/>
</dbReference>
<dbReference type="OrthoDB" id="1882431at2759"/>
<feature type="signal peptide" evidence="2">
    <location>
        <begin position="1"/>
        <end position="23"/>
    </location>
</feature>
<dbReference type="InterPro" id="IPR001461">
    <property type="entry name" value="Aspartic_peptidase_A1"/>
</dbReference>
<evidence type="ECO:0000313" key="5">
    <source>
        <dbReference type="RefSeq" id="XP_056842569.1"/>
    </source>
</evidence>
<keyword evidence="4" id="KW-1185">Reference proteome</keyword>
<dbReference type="GO" id="GO:0004190">
    <property type="term" value="F:aspartic-type endopeptidase activity"/>
    <property type="evidence" value="ECO:0007669"/>
    <property type="project" value="InterPro"/>
</dbReference>
<dbReference type="Proteomes" id="UP000504610">
    <property type="component" value="Chromosome 5"/>
</dbReference>
<name>A0A9W3BTI7_RAPSA</name>
<dbReference type="GeneID" id="130495222"/>
<organism evidence="4 5">
    <name type="scientific">Raphanus sativus</name>
    <name type="common">Radish</name>
    <name type="synonym">Raphanus raphanistrum var. sativus</name>
    <dbReference type="NCBI Taxonomy" id="3726"/>
    <lineage>
        <taxon>Eukaryota</taxon>
        <taxon>Viridiplantae</taxon>
        <taxon>Streptophyta</taxon>
        <taxon>Embryophyta</taxon>
        <taxon>Tracheophyta</taxon>
        <taxon>Spermatophyta</taxon>
        <taxon>Magnoliopsida</taxon>
        <taxon>eudicotyledons</taxon>
        <taxon>Gunneridae</taxon>
        <taxon>Pentapetalae</taxon>
        <taxon>rosids</taxon>
        <taxon>malvids</taxon>
        <taxon>Brassicales</taxon>
        <taxon>Brassicaceae</taxon>
        <taxon>Brassiceae</taxon>
        <taxon>Raphanus</taxon>
    </lineage>
</organism>
<dbReference type="InterPro" id="IPR021109">
    <property type="entry name" value="Peptidase_aspartic_dom_sf"/>
</dbReference>
<feature type="domain" description="Peptidase A1" evidence="3">
    <location>
        <begin position="38"/>
        <end position="365"/>
    </location>
</feature>
<feature type="chain" id="PRO_5040955048" evidence="2">
    <location>
        <begin position="24"/>
        <end position="377"/>
    </location>
</feature>